<comment type="cofactor">
    <cofactor evidence="5">
        <name>a divalent metal cation</name>
        <dbReference type="ChEBI" id="CHEBI:60240"/>
    </cofactor>
    <text evidence="5">Binds 2 divalent metal cations per subunit. Site 1 may preferentially bind zinc ions, while site 2 has a preference for magnesium and/or manganese ions.</text>
</comment>
<dbReference type="SUPFAM" id="SSF109604">
    <property type="entry name" value="HD-domain/PDEase-like"/>
    <property type="match status" value="1"/>
</dbReference>
<dbReference type="PROSITE" id="PS00126">
    <property type="entry name" value="PDEASE_I_1"/>
    <property type="match status" value="1"/>
</dbReference>
<dbReference type="PRINTS" id="PR00387">
    <property type="entry name" value="PDIESTERASE1"/>
</dbReference>
<keyword evidence="7" id="KW-0472">Membrane</keyword>
<dbReference type="InterPro" id="IPR023174">
    <property type="entry name" value="PDEase_CS"/>
</dbReference>
<proteinExistence type="inferred from homology"/>
<dbReference type="EnsemblMetazoa" id="AALFPA23_025268.R37685">
    <property type="protein sequence ID" value="AALFPA23_025268.P37685"/>
    <property type="gene ID" value="AALFPA23_025268"/>
</dbReference>
<feature type="domain" description="PDEase" evidence="8">
    <location>
        <begin position="538"/>
        <end position="858"/>
    </location>
</feature>
<keyword evidence="2" id="KW-0140">cGMP</keyword>
<dbReference type="Pfam" id="PF00233">
    <property type="entry name" value="PDEase_I"/>
    <property type="match status" value="1"/>
</dbReference>
<dbReference type="Pfam" id="PF01590">
    <property type="entry name" value="GAF"/>
    <property type="match status" value="2"/>
</dbReference>
<keyword evidence="7" id="KW-1133">Transmembrane helix</keyword>
<dbReference type="Proteomes" id="UP000069940">
    <property type="component" value="Unassembled WGS sequence"/>
</dbReference>
<accession>A0ABM2A7R9</accession>
<dbReference type="InterPro" id="IPR002073">
    <property type="entry name" value="PDEase_catalytic_dom"/>
</dbReference>
<evidence type="ECO:0000256" key="3">
    <source>
        <dbReference type="ARBA" id="ARBA00022723"/>
    </source>
</evidence>
<feature type="compositionally biased region" description="Basic and acidic residues" evidence="6">
    <location>
        <begin position="86"/>
        <end position="103"/>
    </location>
</feature>
<feature type="region of interest" description="Disordered" evidence="6">
    <location>
        <begin position="66"/>
        <end position="103"/>
    </location>
</feature>
<organism evidence="9 10">
    <name type="scientific">Aedes albopictus</name>
    <name type="common">Asian tiger mosquito</name>
    <name type="synonym">Stegomyia albopicta</name>
    <dbReference type="NCBI Taxonomy" id="7160"/>
    <lineage>
        <taxon>Eukaryota</taxon>
        <taxon>Metazoa</taxon>
        <taxon>Ecdysozoa</taxon>
        <taxon>Arthropoda</taxon>
        <taxon>Hexapoda</taxon>
        <taxon>Insecta</taxon>
        <taxon>Pterygota</taxon>
        <taxon>Neoptera</taxon>
        <taxon>Endopterygota</taxon>
        <taxon>Diptera</taxon>
        <taxon>Nematocera</taxon>
        <taxon>Culicoidea</taxon>
        <taxon>Culicidae</taxon>
        <taxon>Culicinae</taxon>
        <taxon>Aedini</taxon>
        <taxon>Aedes</taxon>
        <taxon>Stegomyia</taxon>
    </lineage>
</organism>
<evidence type="ECO:0000256" key="5">
    <source>
        <dbReference type="RuleBase" id="RU363067"/>
    </source>
</evidence>
<evidence type="ECO:0000256" key="1">
    <source>
        <dbReference type="ARBA" id="ARBA00007648"/>
    </source>
</evidence>
<feature type="transmembrane region" description="Helical" evidence="7">
    <location>
        <begin position="12"/>
        <end position="31"/>
    </location>
</feature>
<evidence type="ECO:0000259" key="8">
    <source>
        <dbReference type="PROSITE" id="PS51845"/>
    </source>
</evidence>
<comment type="similarity">
    <text evidence="1 5">Belongs to the cyclic nucleotide phosphodiesterase family.</text>
</comment>
<dbReference type="PROSITE" id="PS51845">
    <property type="entry name" value="PDEASE_I_2"/>
    <property type="match status" value="1"/>
</dbReference>
<dbReference type="PANTHER" id="PTHR11347">
    <property type="entry name" value="CYCLIC NUCLEOTIDE PHOSPHODIESTERASE"/>
    <property type="match status" value="1"/>
</dbReference>
<evidence type="ECO:0000313" key="10">
    <source>
        <dbReference type="Proteomes" id="UP000069940"/>
    </source>
</evidence>
<dbReference type="SMART" id="SM00065">
    <property type="entry name" value="GAF"/>
    <property type="match status" value="2"/>
</dbReference>
<dbReference type="InterPro" id="IPR003607">
    <property type="entry name" value="HD/PDEase_dom"/>
</dbReference>
<evidence type="ECO:0000256" key="7">
    <source>
        <dbReference type="SAM" id="Phobius"/>
    </source>
</evidence>
<dbReference type="Gene3D" id="1.10.1300.10">
    <property type="entry name" value="3'5'-cyclic nucleotide phosphodiesterase, catalytic domain"/>
    <property type="match status" value="1"/>
</dbReference>
<keyword evidence="10" id="KW-1185">Reference proteome</keyword>
<dbReference type="InterPro" id="IPR003018">
    <property type="entry name" value="GAF"/>
</dbReference>
<evidence type="ECO:0000256" key="2">
    <source>
        <dbReference type="ARBA" id="ARBA00022535"/>
    </source>
</evidence>
<keyword evidence="4 5" id="KW-0378">Hydrolase</keyword>
<dbReference type="SMART" id="SM00471">
    <property type="entry name" value="HDc"/>
    <property type="match status" value="1"/>
</dbReference>
<reference evidence="10" key="1">
    <citation type="journal article" date="2015" name="Proc. Natl. Acad. Sci. U.S.A.">
        <title>Genome sequence of the Asian Tiger mosquito, Aedes albopictus, reveals insights into its biology, genetics, and evolution.</title>
        <authorList>
            <person name="Chen X.G."/>
            <person name="Jiang X."/>
            <person name="Gu J."/>
            <person name="Xu M."/>
            <person name="Wu Y."/>
            <person name="Deng Y."/>
            <person name="Zhang C."/>
            <person name="Bonizzoni M."/>
            <person name="Dermauw W."/>
            <person name="Vontas J."/>
            <person name="Armbruster P."/>
            <person name="Huang X."/>
            <person name="Yang Y."/>
            <person name="Zhang H."/>
            <person name="He W."/>
            <person name="Peng H."/>
            <person name="Liu Y."/>
            <person name="Wu K."/>
            <person name="Chen J."/>
            <person name="Lirakis M."/>
            <person name="Topalis P."/>
            <person name="Van Leeuwen T."/>
            <person name="Hall A.B."/>
            <person name="Jiang X."/>
            <person name="Thorpe C."/>
            <person name="Mueller R.L."/>
            <person name="Sun C."/>
            <person name="Waterhouse R.M."/>
            <person name="Yan G."/>
            <person name="Tu Z.J."/>
            <person name="Fang X."/>
            <person name="James A.A."/>
        </authorList>
    </citation>
    <scope>NUCLEOTIDE SEQUENCE [LARGE SCALE GENOMIC DNA]</scope>
    <source>
        <strain evidence="10">Foshan</strain>
    </source>
</reference>
<evidence type="ECO:0000256" key="4">
    <source>
        <dbReference type="ARBA" id="ARBA00022801"/>
    </source>
</evidence>
<dbReference type="SUPFAM" id="SSF55781">
    <property type="entry name" value="GAF domain-like"/>
    <property type="match status" value="2"/>
</dbReference>
<dbReference type="RefSeq" id="XP_062707648.1">
    <property type="nucleotide sequence ID" value="XM_062851664.1"/>
</dbReference>
<keyword evidence="3 5" id="KW-0479">Metal-binding</keyword>
<dbReference type="Gene3D" id="3.30.450.40">
    <property type="match status" value="2"/>
</dbReference>
<protein>
    <recommendedName>
        <fullName evidence="5">Phosphodiesterase</fullName>
        <ecNumber evidence="5">3.1.4.-</ecNumber>
    </recommendedName>
</protein>
<dbReference type="CDD" id="cd00077">
    <property type="entry name" value="HDc"/>
    <property type="match status" value="1"/>
</dbReference>
<dbReference type="GeneID" id="109621260"/>
<dbReference type="InterPro" id="IPR023088">
    <property type="entry name" value="PDEase"/>
</dbReference>
<evidence type="ECO:0000256" key="6">
    <source>
        <dbReference type="SAM" id="MobiDB-lite"/>
    </source>
</evidence>
<dbReference type="EC" id="3.1.4.-" evidence="5"/>
<name>A0ABM2A7R9_AEDAL</name>
<keyword evidence="7" id="KW-0812">Transmembrane</keyword>
<reference evidence="9" key="2">
    <citation type="submission" date="2025-05" db="UniProtKB">
        <authorList>
            <consortium name="EnsemblMetazoa"/>
        </authorList>
    </citation>
    <scope>IDENTIFICATION</scope>
    <source>
        <strain evidence="9">Foshan</strain>
    </source>
</reference>
<dbReference type="InterPro" id="IPR036971">
    <property type="entry name" value="PDEase_catalytic_dom_sf"/>
</dbReference>
<evidence type="ECO:0000313" key="9">
    <source>
        <dbReference type="EnsemblMetazoa" id="AALFPA23_025268.P37685"/>
    </source>
</evidence>
<dbReference type="InterPro" id="IPR029016">
    <property type="entry name" value="GAF-like_dom_sf"/>
</dbReference>
<sequence length="866" mass="99211">MNGETLAKTKVYVYINCFTFVNIYVCNYFGLYSIRTTNIGKHPGNTKSSSATSPTLPVRWKSHVKTTNNKGEQIKRKPRRRNKIGPHSDEHISRNHANADDREPTSYQVAKYLQCNPEFLDTYIMDEIQLEQLERWMIRKTQRSRKVTQSVSRNGRKTSLSRWKFCVHADKRQMLQDLIHSLQLRPTKMHVLWELASCICSAVNADGFRLYLTDASDSDALHLCLSNSFIDENGDPKPLRIKSDAAIPNYVAKTREPIRFSKGDDDQRLSHDVLDKSEMAHVMCQPIVYPDGSLVAVLELWRRDCGSPFYEEDEEIGCSYLVWGGIAIHYAHLNLVGLKQRKLNDFLLAVVKSIFQDMVSMDMLVSKVMNFAQRLVDADRASLFLVDSKSKELYATIFDVGCDEKTAMNENENELNKAPKEIRFPLGTGIAGQVAMTGEILNIVDAYADSRFNRTIDQITGYKTESILCMPIFIRGNIIGVVQMVNKRSGYFSKEDEEAFEMFAVYCGLALHHAKLYDKIRRSEQKYRVALEVLSYHNTCSETEVEKCLVEGIPLKIPGIDSYDFSPFVIDDFQKAIYSVFMFKDLFGLSRFDKNSLIRFTLTVKKNYRRVPYHNWTHGFSVANTMYSIIKNCPNVFRPNECLALFIGSLCHDLDHRGKNNKFMLDTESPLAAIYSTSTMEHHHFNQTVTILQQEGHNIFGKLNSSEYKQVLSLIKHCILATDLALFFPNKDKLSKLVDNEQFSWTVAEHRMLIQTIAMTGADLSASAKPWAVQTETVKVIFAEFYDQGDEEKKAGRQPIAMMDRDQPEQQAASQLGFLNGICIPCYTLLHRLIPETKPMLEMCNENLERWQQISQENQKKAQQQS</sequence>